<organism evidence="1">
    <name type="scientific">Anguilla anguilla</name>
    <name type="common">European freshwater eel</name>
    <name type="synonym">Muraena anguilla</name>
    <dbReference type="NCBI Taxonomy" id="7936"/>
    <lineage>
        <taxon>Eukaryota</taxon>
        <taxon>Metazoa</taxon>
        <taxon>Chordata</taxon>
        <taxon>Craniata</taxon>
        <taxon>Vertebrata</taxon>
        <taxon>Euteleostomi</taxon>
        <taxon>Actinopterygii</taxon>
        <taxon>Neopterygii</taxon>
        <taxon>Teleostei</taxon>
        <taxon>Anguilliformes</taxon>
        <taxon>Anguillidae</taxon>
        <taxon>Anguilla</taxon>
    </lineage>
</organism>
<evidence type="ECO:0000313" key="1">
    <source>
        <dbReference type="EMBL" id="JAH85938.1"/>
    </source>
</evidence>
<dbReference type="AlphaFoldDB" id="A0A0E9W8X2"/>
<dbReference type="EMBL" id="GBXM01022639">
    <property type="protein sequence ID" value="JAH85938.1"/>
    <property type="molecule type" value="Transcribed_RNA"/>
</dbReference>
<reference evidence="1" key="1">
    <citation type="submission" date="2014-11" db="EMBL/GenBank/DDBJ databases">
        <authorList>
            <person name="Amaro Gonzalez C."/>
        </authorList>
    </citation>
    <scope>NUCLEOTIDE SEQUENCE</scope>
</reference>
<protein>
    <submittedName>
        <fullName evidence="1">Uncharacterized protein</fullName>
    </submittedName>
</protein>
<sequence length="39" mass="4343">MVLAITVLLLSFALFSFIGCSLDMYSYNQGFVKHSANLK</sequence>
<reference evidence="1" key="2">
    <citation type="journal article" date="2015" name="Fish Shellfish Immunol.">
        <title>Early steps in the European eel (Anguilla anguilla)-Vibrio vulnificus interaction in the gills: Role of the RtxA13 toxin.</title>
        <authorList>
            <person name="Callol A."/>
            <person name="Pajuelo D."/>
            <person name="Ebbesson L."/>
            <person name="Teles M."/>
            <person name="MacKenzie S."/>
            <person name="Amaro C."/>
        </authorList>
    </citation>
    <scope>NUCLEOTIDE SEQUENCE</scope>
</reference>
<proteinExistence type="predicted"/>
<accession>A0A0E9W8X2</accession>
<name>A0A0E9W8X2_ANGAN</name>